<dbReference type="InterPro" id="IPR005234">
    <property type="entry name" value="ScpB_csome_segregation"/>
</dbReference>
<dbReference type="InterPro" id="IPR036390">
    <property type="entry name" value="WH_DNA-bd_sf"/>
</dbReference>
<evidence type="ECO:0000313" key="5">
    <source>
        <dbReference type="EMBL" id="NMH58863.1"/>
    </source>
</evidence>
<reference evidence="5 6" key="1">
    <citation type="submission" date="2020-03" db="EMBL/GenBank/DDBJ databases">
        <title>Alteromonas ponticola sp. nov., isolated from seawater.</title>
        <authorList>
            <person name="Yoon J.-H."/>
            <person name="Kim Y.-O."/>
        </authorList>
    </citation>
    <scope>NUCLEOTIDE SEQUENCE [LARGE SCALE GENOMIC DNA]</scope>
    <source>
        <strain evidence="5 6">MYP5</strain>
    </source>
</reference>
<organism evidence="5 6">
    <name type="scientific">Alteromonas ponticola</name>
    <dbReference type="NCBI Taxonomy" id="2720613"/>
    <lineage>
        <taxon>Bacteria</taxon>
        <taxon>Pseudomonadati</taxon>
        <taxon>Pseudomonadota</taxon>
        <taxon>Gammaproteobacteria</taxon>
        <taxon>Alteromonadales</taxon>
        <taxon>Alteromonadaceae</taxon>
        <taxon>Alteromonas/Salinimonas group</taxon>
        <taxon>Alteromonas</taxon>
    </lineage>
</organism>
<dbReference type="PANTHER" id="PTHR34298:SF2">
    <property type="entry name" value="SEGREGATION AND CONDENSATION PROTEIN B"/>
    <property type="match status" value="1"/>
</dbReference>
<evidence type="ECO:0000256" key="1">
    <source>
        <dbReference type="ARBA" id="ARBA00022490"/>
    </source>
</evidence>
<keyword evidence="1" id="KW-0963">Cytoplasm</keyword>
<evidence type="ECO:0000313" key="6">
    <source>
        <dbReference type="Proteomes" id="UP000709336"/>
    </source>
</evidence>
<sequence length="207" mass="23090">MKKINHQQLKQLVEATIFVAQKSVSEKLLRDTVLADFTVSDRALKKVLKELQLDYRPRGIQLIKVAGGYRFQSLDSLSPFLSLLWQENAPKYSRAMMETLALIAYRQPITRGEIEQIRGVAVSSNIMKTLAERGWVRSVGHKEVPGRPALYATTTAFLDYFSLGSLAELPSADAFDALAQQNDQAKTNHVLTESANQEHASLATISE</sequence>
<evidence type="ECO:0000256" key="4">
    <source>
        <dbReference type="ARBA" id="ARBA00023306"/>
    </source>
</evidence>
<dbReference type="Gene3D" id="1.10.10.10">
    <property type="entry name" value="Winged helix-like DNA-binding domain superfamily/Winged helix DNA-binding domain"/>
    <property type="match status" value="2"/>
</dbReference>
<gene>
    <name evidence="5" type="primary">scpB</name>
    <name evidence="5" type="ORF">HCJ96_02360</name>
</gene>
<dbReference type="RefSeq" id="WP_169209409.1">
    <property type="nucleotide sequence ID" value="NZ_JAATNW010000001.1"/>
</dbReference>
<comment type="caution">
    <text evidence="5">The sequence shown here is derived from an EMBL/GenBank/DDBJ whole genome shotgun (WGS) entry which is preliminary data.</text>
</comment>
<protein>
    <submittedName>
        <fullName evidence="5">SMC-Scp complex subunit ScpB</fullName>
    </submittedName>
</protein>
<dbReference type="EMBL" id="JAATNW010000001">
    <property type="protein sequence ID" value="NMH58863.1"/>
    <property type="molecule type" value="Genomic_DNA"/>
</dbReference>
<keyword evidence="4" id="KW-0131">Cell cycle</keyword>
<dbReference type="SUPFAM" id="SSF46785">
    <property type="entry name" value="Winged helix' DNA-binding domain"/>
    <property type="match status" value="2"/>
</dbReference>
<dbReference type="Pfam" id="PF04079">
    <property type="entry name" value="SMC_ScpB"/>
    <property type="match status" value="1"/>
</dbReference>
<dbReference type="PANTHER" id="PTHR34298">
    <property type="entry name" value="SEGREGATION AND CONDENSATION PROTEIN B"/>
    <property type="match status" value="1"/>
</dbReference>
<keyword evidence="6" id="KW-1185">Reference proteome</keyword>
<name>A0ABX1QX89_9ALTE</name>
<evidence type="ECO:0000256" key="2">
    <source>
        <dbReference type="ARBA" id="ARBA00022618"/>
    </source>
</evidence>
<dbReference type="InterPro" id="IPR036388">
    <property type="entry name" value="WH-like_DNA-bd_sf"/>
</dbReference>
<evidence type="ECO:0000256" key="3">
    <source>
        <dbReference type="ARBA" id="ARBA00022829"/>
    </source>
</evidence>
<proteinExistence type="predicted"/>
<dbReference type="NCBIfam" id="TIGR00281">
    <property type="entry name" value="SMC-Scp complex subunit ScpB"/>
    <property type="match status" value="1"/>
</dbReference>
<dbReference type="PIRSF" id="PIRSF019345">
    <property type="entry name" value="ScpB"/>
    <property type="match status" value="1"/>
</dbReference>
<accession>A0ABX1QX89</accession>
<keyword evidence="2" id="KW-0132">Cell division</keyword>
<dbReference type="Proteomes" id="UP000709336">
    <property type="component" value="Unassembled WGS sequence"/>
</dbReference>
<keyword evidence="3" id="KW-0159">Chromosome partition</keyword>